<evidence type="ECO:0000256" key="6">
    <source>
        <dbReference type="ARBA" id="ARBA00022630"/>
    </source>
</evidence>
<evidence type="ECO:0000256" key="5">
    <source>
        <dbReference type="ARBA" id="ARBA00022519"/>
    </source>
</evidence>
<keyword evidence="13" id="KW-0564">Palmitate</keyword>
<evidence type="ECO:0000256" key="19">
    <source>
        <dbReference type="PIRSR" id="PIRSR006268-2"/>
    </source>
</evidence>
<comment type="function">
    <text evidence="20">Flavin transferase that catalyzes the transfer of the FMN moiety of FAD and its covalent binding to the hydroxyl group of a threonine residue in a target flavoprotein.</text>
</comment>
<feature type="binding site" evidence="19">
    <location>
        <position position="182"/>
    </location>
    <ligand>
        <name>Mg(2+)</name>
        <dbReference type="ChEBI" id="CHEBI:18420"/>
    </ligand>
</feature>
<dbReference type="FunFam" id="3.10.520.10:FF:000001">
    <property type="entry name" value="FAD:protein FMN transferase"/>
    <property type="match status" value="1"/>
</dbReference>
<evidence type="ECO:0000256" key="14">
    <source>
        <dbReference type="ARBA" id="ARBA00023288"/>
    </source>
</evidence>
<accession>A0A9X1WD19</accession>
<evidence type="ECO:0000256" key="1">
    <source>
        <dbReference type="ARBA" id="ARBA00008282"/>
    </source>
</evidence>
<dbReference type="InterPro" id="IPR003374">
    <property type="entry name" value="ApbE-like_sf"/>
</dbReference>
<evidence type="ECO:0000256" key="3">
    <source>
        <dbReference type="ARBA" id="ARBA00016337"/>
    </source>
</evidence>
<comment type="caution">
    <text evidence="21">The sequence shown here is derived from an EMBL/GenBank/DDBJ whole genome shotgun (WGS) entry which is preliminary data.</text>
</comment>
<evidence type="ECO:0000256" key="17">
    <source>
        <dbReference type="ARBA" id="ARBA00060485"/>
    </source>
</evidence>
<dbReference type="GO" id="GO:0016740">
    <property type="term" value="F:transferase activity"/>
    <property type="evidence" value="ECO:0007669"/>
    <property type="project" value="UniProtKB-UniRule"/>
</dbReference>
<organism evidence="21 22">
    <name type="scientific">Vibrio gelatinilyticus</name>
    <dbReference type="NCBI Taxonomy" id="2893468"/>
    <lineage>
        <taxon>Bacteria</taxon>
        <taxon>Pseudomonadati</taxon>
        <taxon>Pseudomonadota</taxon>
        <taxon>Gammaproteobacteria</taxon>
        <taxon>Vibrionales</taxon>
        <taxon>Vibrionaceae</taxon>
        <taxon>Vibrio</taxon>
    </lineage>
</organism>
<evidence type="ECO:0000256" key="7">
    <source>
        <dbReference type="ARBA" id="ARBA00022679"/>
    </source>
</evidence>
<dbReference type="AlphaFoldDB" id="A0A9X1WD19"/>
<sequence>MSKGSFYLTHGVKFLFATIIAVFLVSACSDKREQIHLSGPTMGTLYNVKYIVTDQAPKPELVQAKLNELLEQVNDQMSTYRQDSELSRFNRYYGTEPFPVSKETAIVVKEAIRLNSLTLGALDVTVGPLVNLWGFGPEARPETIPTEEQLAERRAQTGIEHLSVTETSLRKDLRSLYVDLSTIAKGWGVDVLADYLESVGIVDYMVEVGGEMRLNGLNREGVRWRIAIEKPTVDERNIQEIIEPGDMAIATSGDYRNYFEKDGIRYSHIIDPSSGKPINNRVVSVTVIDPSSMTADGLATGLMVLGDEEGMAIANEHNIPAFMIVKTEDGFKELASESFKPFLNN</sequence>
<keyword evidence="8 18" id="KW-0479">Metal-binding</keyword>
<evidence type="ECO:0000256" key="12">
    <source>
        <dbReference type="ARBA" id="ARBA00023136"/>
    </source>
</evidence>
<evidence type="ECO:0000256" key="18">
    <source>
        <dbReference type="PIRNR" id="PIRNR006268"/>
    </source>
</evidence>
<keyword evidence="7 18" id="KW-0808">Transferase</keyword>
<proteinExistence type="inferred from homology"/>
<keyword evidence="4" id="KW-1003">Cell membrane</keyword>
<dbReference type="Pfam" id="PF02424">
    <property type="entry name" value="ApbE"/>
    <property type="match status" value="1"/>
</dbReference>
<evidence type="ECO:0000256" key="16">
    <source>
        <dbReference type="ARBA" id="ARBA00048540"/>
    </source>
</evidence>
<feature type="binding site" evidence="19">
    <location>
        <position position="296"/>
    </location>
    <ligand>
        <name>Mg(2+)</name>
        <dbReference type="ChEBI" id="CHEBI:18420"/>
    </ligand>
</feature>
<name>A0A9X1WD19_9VIBR</name>
<dbReference type="GO" id="GO:0005886">
    <property type="term" value="C:plasma membrane"/>
    <property type="evidence" value="ECO:0007669"/>
    <property type="project" value="UniProtKB-SubCell"/>
</dbReference>
<dbReference type="PROSITE" id="PS51257">
    <property type="entry name" value="PROKAR_LIPOPROTEIN"/>
    <property type="match status" value="1"/>
</dbReference>
<dbReference type="InterPro" id="IPR024932">
    <property type="entry name" value="ApbE"/>
</dbReference>
<protein>
    <recommendedName>
        <fullName evidence="3 18">FAD:protein FMN transferase</fullName>
        <ecNumber evidence="2 18">2.7.1.180</ecNumber>
    </recommendedName>
    <alternativeName>
        <fullName evidence="15 18">Flavin transferase</fullName>
    </alternativeName>
</protein>
<keyword evidence="22" id="KW-1185">Reference proteome</keyword>
<comment type="subcellular location">
    <subcellularLocation>
        <location evidence="17 20">Cell inner membrane</location>
        <topology evidence="17 20">Lipid-anchor</topology>
        <orientation evidence="17 20">Periplasmic side</orientation>
    </subcellularLocation>
</comment>
<keyword evidence="9" id="KW-0732">Signal</keyword>
<evidence type="ECO:0000256" key="11">
    <source>
        <dbReference type="ARBA" id="ARBA00022842"/>
    </source>
</evidence>
<evidence type="ECO:0000256" key="9">
    <source>
        <dbReference type="ARBA" id="ARBA00022729"/>
    </source>
</evidence>
<evidence type="ECO:0000256" key="8">
    <source>
        <dbReference type="ARBA" id="ARBA00022723"/>
    </source>
</evidence>
<evidence type="ECO:0000256" key="15">
    <source>
        <dbReference type="ARBA" id="ARBA00031306"/>
    </source>
</evidence>
<evidence type="ECO:0000313" key="21">
    <source>
        <dbReference type="EMBL" id="MCJ2377811.1"/>
    </source>
</evidence>
<evidence type="ECO:0000256" key="2">
    <source>
        <dbReference type="ARBA" id="ARBA00011955"/>
    </source>
</evidence>
<evidence type="ECO:0000313" key="22">
    <source>
        <dbReference type="Proteomes" id="UP001139488"/>
    </source>
</evidence>
<reference evidence="21" key="1">
    <citation type="submission" date="2021-11" db="EMBL/GenBank/DDBJ databases">
        <title>Vibrio ZSDE26 sp. nov. and Vibrio ZSDZ34 sp. nov., isolated from coastal seawater in Qingdao.</title>
        <authorList>
            <person name="Zhang P."/>
        </authorList>
    </citation>
    <scope>NUCLEOTIDE SEQUENCE</scope>
    <source>
        <strain evidence="21">ZSDZ34</strain>
    </source>
</reference>
<dbReference type="EC" id="2.7.1.180" evidence="2 18"/>
<keyword evidence="6 18" id="KW-0285">Flavoprotein</keyword>
<dbReference type="GO" id="GO:0046872">
    <property type="term" value="F:metal ion binding"/>
    <property type="evidence" value="ECO:0007669"/>
    <property type="project" value="UniProtKB-UniRule"/>
</dbReference>
<dbReference type="Gene3D" id="3.10.520.10">
    <property type="entry name" value="ApbE-like domains"/>
    <property type="match status" value="1"/>
</dbReference>
<comment type="catalytic activity">
    <reaction evidence="16 18 20">
        <text>L-threonyl-[protein] + FAD = FMN-L-threonyl-[protein] + AMP + H(+)</text>
        <dbReference type="Rhea" id="RHEA:36847"/>
        <dbReference type="Rhea" id="RHEA-COMP:11060"/>
        <dbReference type="Rhea" id="RHEA-COMP:11061"/>
        <dbReference type="ChEBI" id="CHEBI:15378"/>
        <dbReference type="ChEBI" id="CHEBI:30013"/>
        <dbReference type="ChEBI" id="CHEBI:57692"/>
        <dbReference type="ChEBI" id="CHEBI:74257"/>
        <dbReference type="ChEBI" id="CHEBI:456215"/>
        <dbReference type="EC" id="2.7.1.180"/>
    </reaction>
</comment>
<keyword evidence="10 18" id="KW-0274">FAD</keyword>
<comment type="similarity">
    <text evidence="1 18 20">Belongs to the ApbE family.</text>
</comment>
<dbReference type="PANTHER" id="PTHR30040">
    <property type="entry name" value="THIAMINE BIOSYNTHESIS LIPOPROTEIN APBE"/>
    <property type="match status" value="1"/>
</dbReference>
<evidence type="ECO:0000256" key="13">
    <source>
        <dbReference type="ARBA" id="ARBA00023139"/>
    </source>
</evidence>
<evidence type="ECO:0000256" key="20">
    <source>
        <dbReference type="RuleBase" id="RU363002"/>
    </source>
</evidence>
<keyword evidence="11 18" id="KW-0460">Magnesium</keyword>
<keyword evidence="14 20" id="KW-0449">Lipoprotein</keyword>
<dbReference type="Proteomes" id="UP001139488">
    <property type="component" value="Unassembled WGS sequence"/>
</dbReference>
<evidence type="ECO:0000256" key="4">
    <source>
        <dbReference type="ARBA" id="ARBA00022475"/>
    </source>
</evidence>
<gene>
    <name evidence="21" type="ORF">LNL84_13320</name>
</gene>
<evidence type="ECO:0000256" key="10">
    <source>
        <dbReference type="ARBA" id="ARBA00022827"/>
    </source>
</evidence>
<keyword evidence="5 20" id="KW-0997">Cell inner membrane</keyword>
<dbReference type="SUPFAM" id="SSF143631">
    <property type="entry name" value="ApbE-like"/>
    <property type="match status" value="1"/>
</dbReference>
<dbReference type="RefSeq" id="WP_244358059.1">
    <property type="nucleotide sequence ID" value="NZ_JAJNNZ010000010.1"/>
</dbReference>
<dbReference type="PIRSF" id="PIRSF006268">
    <property type="entry name" value="ApbE"/>
    <property type="match status" value="1"/>
</dbReference>
<dbReference type="PANTHER" id="PTHR30040:SF2">
    <property type="entry name" value="FAD:PROTEIN FMN TRANSFERASE"/>
    <property type="match status" value="1"/>
</dbReference>
<comment type="cofactor">
    <cofactor evidence="19">
        <name>Mg(2+)</name>
        <dbReference type="ChEBI" id="CHEBI:18420"/>
    </cofactor>
    <cofactor evidence="19">
        <name>Mn(2+)</name>
        <dbReference type="ChEBI" id="CHEBI:29035"/>
    </cofactor>
    <text evidence="19">Magnesium. Can also use manganese.</text>
</comment>
<keyword evidence="12" id="KW-0472">Membrane</keyword>
<feature type="binding site" evidence="19">
    <location>
        <position position="300"/>
    </location>
    <ligand>
        <name>Mg(2+)</name>
        <dbReference type="ChEBI" id="CHEBI:18420"/>
    </ligand>
</feature>
<dbReference type="EMBL" id="JAJNNZ010000010">
    <property type="protein sequence ID" value="MCJ2377811.1"/>
    <property type="molecule type" value="Genomic_DNA"/>
</dbReference>